<accession>A0A1E4RRN4</accession>
<dbReference type="STRING" id="984485.A0A1E4RRN4"/>
<comment type="similarity">
    <text evidence="3">Belongs to the alpha-ketoglutarate dehydrogenase component 4 family.</text>
</comment>
<evidence type="ECO:0000256" key="3">
    <source>
        <dbReference type="ARBA" id="ARBA00043970"/>
    </source>
</evidence>
<proteinExistence type="inferred from homology"/>
<comment type="subcellular location">
    <subcellularLocation>
        <location evidence="1">Mitochondrion</location>
    </subcellularLocation>
</comment>
<dbReference type="GeneID" id="30997425"/>
<reference evidence="5" key="1">
    <citation type="submission" date="2016-05" db="EMBL/GenBank/DDBJ databases">
        <title>Comparative genomics of biotechnologically important yeasts.</title>
        <authorList>
            <consortium name="DOE Joint Genome Institute"/>
            <person name="Riley R."/>
            <person name="Haridas S."/>
            <person name="Wolfe K.H."/>
            <person name="Lopes M.R."/>
            <person name="Hittinger C.T."/>
            <person name="Goker M."/>
            <person name="Salamov A."/>
            <person name="Wisecaver J."/>
            <person name="Long T.M."/>
            <person name="Aerts A.L."/>
            <person name="Barry K."/>
            <person name="Choi C."/>
            <person name="Clum A."/>
            <person name="Coughlan A.Y."/>
            <person name="Deshpande S."/>
            <person name="Douglass A.P."/>
            <person name="Hanson S.J."/>
            <person name="Klenk H.-P."/>
            <person name="Labutti K."/>
            <person name="Lapidus A."/>
            <person name="Lindquist E."/>
            <person name="Lipzen A."/>
            <person name="Meier-Kolthoff J.P."/>
            <person name="Ohm R.A."/>
            <person name="Otillar R.P."/>
            <person name="Pangilinan J."/>
            <person name="Peng Y."/>
            <person name="Rokas A."/>
            <person name="Rosa C.A."/>
            <person name="Scheuner C."/>
            <person name="Sibirny A.A."/>
            <person name="Slot J.C."/>
            <person name="Stielow J.B."/>
            <person name="Sun H."/>
            <person name="Kurtzman C.P."/>
            <person name="Blackwell M."/>
            <person name="Grigoriev I.V."/>
            <person name="Jeffries T.W."/>
        </authorList>
    </citation>
    <scope>NUCLEOTIDE SEQUENCE [LARGE SCALE GENOMIC DNA]</scope>
    <source>
        <strain evidence="5">NRRL Y-1933</strain>
    </source>
</reference>
<protein>
    <submittedName>
        <fullName evidence="4">Uncharacterized protein</fullName>
    </submittedName>
</protein>
<dbReference type="Pfam" id="PF10937">
    <property type="entry name" value="Kgd4-YMR31"/>
    <property type="match status" value="2"/>
</dbReference>
<dbReference type="AlphaFoldDB" id="A0A1E4RRN4"/>
<evidence type="ECO:0000256" key="1">
    <source>
        <dbReference type="ARBA" id="ARBA00004173"/>
    </source>
</evidence>
<keyword evidence="5" id="KW-1185">Reference proteome</keyword>
<evidence type="ECO:0000313" key="4">
    <source>
        <dbReference type="EMBL" id="ODV69954.1"/>
    </source>
</evidence>
<dbReference type="Proteomes" id="UP000095085">
    <property type="component" value="Unassembled WGS sequence"/>
</dbReference>
<dbReference type="GO" id="GO:0005739">
    <property type="term" value="C:mitochondrion"/>
    <property type="evidence" value="ECO:0007669"/>
    <property type="project" value="UniProtKB-SubCell"/>
</dbReference>
<gene>
    <name evidence="4" type="ORF">HYPBUDRAFT_176933</name>
</gene>
<dbReference type="GO" id="GO:0006103">
    <property type="term" value="P:2-oxoglutarate metabolic process"/>
    <property type="evidence" value="ECO:0007669"/>
    <property type="project" value="InterPro"/>
</dbReference>
<evidence type="ECO:0000313" key="5">
    <source>
        <dbReference type="Proteomes" id="UP000095085"/>
    </source>
</evidence>
<dbReference type="InterPro" id="IPR020373">
    <property type="entry name" value="Kgd4/YMR-31"/>
</dbReference>
<dbReference type="RefSeq" id="XP_020079021.1">
    <property type="nucleotide sequence ID" value="XM_020222876.1"/>
</dbReference>
<dbReference type="OrthoDB" id="2116030at2759"/>
<name>A0A1E4RRN4_9ASCO</name>
<keyword evidence="2" id="KW-0496">Mitochondrion</keyword>
<evidence type="ECO:0000256" key="2">
    <source>
        <dbReference type="ARBA" id="ARBA00023128"/>
    </source>
</evidence>
<sequence>MKAATRLLQRVPLIKFVGGPHQAPAQISNAVKQHPCAPEGLVPGKGEVIKSTPYFNSNSIEPKDGEVFSRSQLSPRFRYTFPKEDEAESIISGGASIVF</sequence>
<dbReference type="EMBL" id="KV454538">
    <property type="protein sequence ID" value="ODV69954.1"/>
    <property type="molecule type" value="Genomic_DNA"/>
</dbReference>
<organism evidence="4 5">
    <name type="scientific">Hyphopichia burtonii NRRL Y-1933</name>
    <dbReference type="NCBI Taxonomy" id="984485"/>
    <lineage>
        <taxon>Eukaryota</taxon>
        <taxon>Fungi</taxon>
        <taxon>Dikarya</taxon>
        <taxon>Ascomycota</taxon>
        <taxon>Saccharomycotina</taxon>
        <taxon>Pichiomycetes</taxon>
        <taxon>Debaryomycetaceae</taxon>
        <taxon>Hyphopichia</taxon>
    </lineage>
</organism>